<feature type="domain" description="FAD/NAD(P)-binding" evidence="14">
    <location>
        <begin position="12"/>
        <end position="300"/>
    </location>
</feature>
<dbReference type="GO" id="GO:0043065">
    <property type="term" value="P:positive regulation of apoptotic process"/>
    <property type="evidence" value="ECO:0007669"/>
    <property type="project" value="TreeGrafter"/>
</dbReference>
<evidence type="ECO:0000256" key="9">
    <source>
        <dbReference type="ARBA" id="ARBA00048412"/>
    </source>
</evidence>
<dbReference type="PANTHER" id="PTHR43735">
    <property type="entry name" value="APOPTOSIS-INDUCING FACTOR 1"/>
    <property type="match status" value="1"/>
</dbReference>
<evidence type="ECO:0000313" key="16">
    <source>
        <dbReference type="Proteomes" id="UP001230051"/>
    </source>
</evidence>
<evidence type="ECO:0000256" key="10">
    <source>
        <dbReference type="ARBA" id="ARBA00049236"/>
    </source>
</evidence>
<organism evidence="15 16">
    <name type="scientific">Acipenser oxyrinchus oxyrinchus</name>
    <dbReference type="NCBI Taxonomy" id="40147"/>
    <lineage>
        <taxon>Eukaryota</taxon>
        <taxon>Metazoa</taxon>
        <taxon>Chordata</taxon>
        <taxon>Craniata</taxon>
        <taxon>Vertebrata</taxon>
        <taxon>Euteleostomi</taxon>
        <taxon>Actinopterygii</taxon>
        <taxon>Chondrostei</taxon>
        <taxon>Acipenseriformes</taxon>
        <taxon>Acipenseridae</taxon>
        <taxon>Acipenser</taxon>
    </lineage>
</organism>
<dbReference type="InterPro" id="IPR036188">
    <property type="entry name" value="FAD/NAD-bd_sf"/>
</dbReference>
<dbReference type="EMBL" id="JAGXEW010000013">
    <property type="protein sequence ID" value="KAK1164444.1"/>
    <property type="molecule type" value="Genomic_DNA"/>
</dbReference>
<accession>A0AAD8D6E7</accession>
<evidence type="ECO:0000256" key="13">
    <source>
        <dbReference type="ARBA" id="ARBA00057036"/>
    </source>
</evidence>
<comment type="catalytic activity">
    <reaction evidence="9">
        <text>menadione + NADH + H(+) = menadiol + NAD(+)</text>
        <dbReference type="Rhea" id="RHEA:69695"/>
        <dbReference type="ChEBI" id="CHEBI:6746"/>
        <dbReference type="ChEBI" id="CHEBI:15378"/>
        <dbReference type="ChEBI" id="CHEBI:28869"/>
        <dbReference type="ChEBI" id="CHEBI:57540"/>
        <dbReference type="ChEBI" id="CHEBI:57945"/>
    </reaction>
    <physiologicalReaction direction="left-to-right" evidence="9">
        <dbReference type="Rhea" id="RHEA:69696"/>
    </physiologicalReaction>
</comment>
<protein>
    <recommendedName>
        <fullName evidence="6">Ferroptosis suppressor protein 1</fullName>
    </recommendedName>
    <alternativeName>
        <fullName evidence="7">Apoptosis-inducing factor homologous mitochondrion-associated inducer of death</fullName>
    </alternativeName>
    <alternativeName>
        <fullName evidence="8">p53-responsive gene 3 protein</fullName>
    </alternativeName>
</protein>
<comment type="function">
    <text evidence="13">Putative FAD-dependent oxidoreductase.</text>
</comment>
<reference evidence="15" key="1">
    <citation type="submission" date="2022-02" db="EMBL/GenBank/DDBJ databases">
        <title>Atlantic sturgeon de novo genome assembly.</title>
        <authorList>
            <person name="Stock M."/>
            <person name="Klopp C."/>
            <person name="Guiguen Y."/>
            <person name="Cabau C."/>
            <person name="Parinello H."/>
            <person name="Santidrian Yebra-Pimentel E."/>
            <person name="Kuhl H."/>
            <person name="Dirks R.P."/>
            <person name="Guessner J."/>
            <person name="Wuertz S."/>
            <person name="Du K."/>
            <person name="Schartl M."/>
        </authorList>
    </citation>
    <scope>NUCLEOTIDE SEQUENCE</scope>
    <source>
        <strain evidence="15">STURGEONOMICS-FGT-2020</strain>
        <tissue evidence="15">Whole blood</tissue>
    </source>
</reference>
<keyword evidence="3" id="KW-0274">FAD</keyword>
<dbReference type="GO" id="GO:0004174">
    <property type="term" value="F:electron-transferring-flavoprotein dehydrogenase activity"/>
    <property type="evidence" value="ECO:0007669"/>
    <property type="project" value="TreeGrafter"/>
</dbReference>
<evidence type="ECO:0000259" key="14">
    <source>
        <dbReference type="Pfam" id="PF07992"/>
    </source>
</evidence>
<evidence type="ECO:0000256" key="1">
    <source>
        <dbReference type="ARBA" id="ARBA00006442"/>
    </source>
</evidence>
<evidence type="ECO:0000256" key="6">
    <source>
        <dbReference type="ARBA" id="ARBA00040253"/>
    </source>
</evidence>
<dbReference type="InterPro" id="IPR023753">
    <property type="entry name" value="FAD/NAD-binding_dom"/>
</dbReference>
<comment type="catalytic activity">
    <reaction evidence="12">
        <text>menaquinone-4 + NADH + H(+) = menaquinol-4 + NAD(+)</text>
        <dbReference type="Rhea" id="RHEA:74079"/>
        <dbReference type="ChEBI" id="CHEBI:15378"/>
        <dbReference type="ChEBI" id="CHEBI:57540"/>
        <dbReference type="ChEBI" id="CHEBI:57945"/>
        <dbReference type="ChEBI" id="CHEBI:78277"/>
        <dbReference type="ChEBI" id="CHEBI:193091"/>
    </reaction>
    <physiologicalReaction direction="left-to-right" evidence="12">
        <dbReference type="Rhea" id="RHEA:74080"/>
    </physiologicalReaction>
</comment>
<dbReference type="SUPFAM" id="SSF51905">
    <property type="entry name" value="FAD/NAD(P)-binding domain"/>
    <property type="match status" value="1"/>
</dbReference>
<dbReference type="PRINTS" id="PR00469">
    <property type="entry name" value="PNDRDTASEII"/>
</dbReference>
<dbReference type="GO" id="GO:0008637">
    <property type="term" value="P:apoptotic mitochondrial changes"/>
    <property type="evidence" value="ECO:0007669"/>
    <property type="project" value="TreeGrafter"/>
</dbReference>
<evidence type="ECO:0000256" key="7">
    <source>
        <dbReference type="ARBA" id="ARBA00041541"/>
    </source>
</evidence>
<evidence type="ECO:0000256" key="4">
    <source>
        <dbReference type="ARBA" id="ARBA00023002"/>
    </source>
</evidence>
<dbReference type="FunFam" id="3.50.50.100:FF:000006">
    <property type="entry name" value="apoptosis-inducing factor 2"/>
    <property type="match status" value="1"/>
</dbReference>
<comment type="caution">
    <text evidence="15">The sequence shown here is derived from an EMBL/GenBank/DDBJ whole genome shotgun (WGS) entry which is preliminary data.</text>
</comment>
<evidence type="ECO:0000256" key="3">
    <source>
        <dbReference type="ARBA" id="ARBA00022827"/>
    </source>
</evidence>
<evidence type="ECO:0000313" key="15">
    <source>
        <dbReference type="EMBL" id="KAK1164444.1"/>
    </source>
</evidence>
<evidence type="ECO:0000256" key="8">
    <source>
        <dbReference type="ARBA" id="ARBA00042318"/>
    </source>
</evidence>
<dbReference type="GO" id="GO:0050660">
    <property type="term" value="F:flavin adenine dinucleotide binding"/>
    <property type="evidence" value="ECO:0007669"/>
    <property type="project" value="TreeGrafter"/>
</dbReference>
<dbReference type="PRINTS" id="PR00368">
    <property type="entry name" value="FADPNR"/>
</dbReference>
<evidence type="ECO:0000256" key="5">
    <source>
        <dbReference type="ARBA" id="ARBA00037027"/>
    </source>
</evidence>
<keyword evidence="4" id="KW-0560">Oxidoreductase</keyword>
<sequence>MGAQLSVDPSVHVVIVGGGFGGIAAARQLKSQGVPFTLLDLKDAFHHNVGALRASVQSGFARKTFIPYIATFGESFKQGRVVRIDLETQTVVLEGGEELKFSYLILSTGSEGDFPGKFNEPVTMETAIQQYEDMVKEVQAAERIVVVGGGSAGVEMAAELKTDHPSKEVTLIHSRVALADVELLPSVRQGVKEGLLQKGVQLLLSEKVSNLAELSINVTQKGMKVLTDKGSEVKADLVIRCTGIRVNSAAYSSALGDRLAENGALRVNAHLQVEGLQNVYAIGDCAHLQEPKMAYHAGLHGAVAAENIINTLRNKPLRSYTPGGLTMLVTLGRDNGIGQINGYKVGSLVVRMAKSKDLFAGKTWKEMGQPIPQ</sequence>
<keyword evidence="16" id="KW-1185">Reference proteome</keyword>
<evidence type="ECO:0000256" key="12">
    <source>
        <dbReference type="ARBA" id="ARBA00049479"/>
    </source>
</evidence>
<comment type="catalytic activity">
    <reaction evidence="10">
        <text>ubiquinone-10 + NADH + H(+) = ubiquinol-10 + NAD(+)</text>
        <dbReference type="Rhea" id="RHEA:61984"/>
        <dbReference type="ChEBI" id="CHEBI:15378"/>
        <dbReference type="ChEBI" id="CHEBI:46245"/>
        <dbReference type="ChEBI" id="CHEBI:57540"/>
        <dbReference type="ChEBI" id="CHEBI:57945"/>
        <dbReference type="ChEBI" id="CHEBI:64183"/>
    </reaction>
    <physiologicalReaction direction="left-to-right" evidence="10">
        <dbReference type="Rhea" id="RHEA:61985"/>
    </physiologicalReaction>
</comment>
<proteinExistence type="inferred from homology"/>
<evidence type="ECO:0000256" key="2">
    <source>
        <dbReference type="ARBA" id="ARBA00022630"/>
    </source>
</evidence>
<gene>
    <name evidence="15" type="ORF">AOXY_G14750</name>
</gene>
<comment type="catalytic activity">
    <reaction evidence="11">
        <text>phylloquinone + NADH + H(+) = phylloquinol + NAD(+)</text>
        <dbReference type="Rhea" id="RHEA:74075"/>
        <dbReference type="ChEBI" id="CHEBI:15378"/>
        <dbReference type="ChEBI" id="CHEBI:18067"/>
        <dbReference type="ChEBI" id="CHEBI:28433"/>
        <dbReference type="ChEBI" id="CHEBI:57540"/>
        <dbReference type="ChEBI" id="CHEBI:57945"/>
    </reaction>
    <physiologicalReaction direction="left-to-right" evidence="11">
        <dbReference type="Rhea" id="RHEA:74076"/>
    </physiologicalReaction>
</comment>
<dbReference type="PANTHER" id="PTHR43735:SF3">
    <property type="entry name" value="FERROPTOSIS SUPPRESSOR PROTEIN 1"/>
    <property type="match status" value="1"/>
</dbReference>
<dbReference type="Pfam" id="PF07992">
    <property type="entry name" value="Pyr_redox_2"/>
    <property type="match status" value="1"/>
</dbReference>
<comment type="similarity">
    <text evidence="1">Belongs to the FAD-dependent oxidoreductase family.</text>
</comment>
<name>A0AAD8D6E7_ACIOX</name>
<dbReference type="AlphaFoldDB" id="A0AAD8D6E7"/>
<comment type="cofactor">
    <cofactor evidence="5">
        <name>6-hydroxy-FAD</name>
        <dbReference type="ChEBI" id="CHEBI:60470"/>
    </cofactor>
</comment>
<evidence type="ECO:0000256" key="11">
    <source>
        <dbReference type="ARBA" id="ARBA00049275"/>
    </source>
</evidence>
<dbReference type="GO" id="GO:0005739">
    <property type="term" value="C:mitochondrion"/>
    <property type="evidence" value="ECO:0007669"/>
    <property type="project" value="TreeGrafter"/>
</dbReference>
<dbReference type="Gene3D" id="3.50.50.100">
    <property type="match status" value="1"/>
</dbReference>
<keyword evidence="2" id="KW-0285">Flavoprotein</keyword>
<dbReference type="Proteomes" id="UP001230051">
    <property type="component" value="Unassembled WGS sequence"/>
</dbReference>